<reference evidence="2" key="1">
    <citation type="journal article" date="2020" name="mSystems">
        <title>Genome- and Community-Level Interaction Insights into Carbon Utilization and Element Cycling Functions of Hydrothermarchaeota in Hydrothermal Sediment.</title>
        <authorList>
            <person name="Zhou Z."/>
            <person name="Liu Y."/>
            <person name="Xu W."/>
            <person name="Pan J."/>
            <person name="Luo Z.H."/>
            <person name="Li M."/>
        </authorList>
    </citation>
    <scope>NUCLEOTIDE SEQUENCE [LARGE SCALE GENOMIC DNA]</scope>
    <source>
        <strain evidence="2">SpSt-548</strain>
    </source>
</reference>
<sequence>MTLKIQRSIKNDNAIFNLCGQIDAKELPELQRLLAAEKQGYVVLDLKEVKLIDREALRFLARCKENGIKVENCPAYIREWLLREGA</sequence>
<dbReference type="EMBL" id="DSXI01000660">
    <property type="protein sequence ID" value="HGS06250.1"/>
    <property type="molecule type" value="Genomic_DNA"/>
</dbReference>
<comment type="caution">
    <text evidence="2">The sequence shown here is derived from an EMBL/GenBank/DDBJ whole genome shotgun (WGS) entry which is preliminary data.</text>
</comment>
<dbReference type="InterPro" id="IPR002645">
    <property type="entry name" value="STAS_dom"/>
</dbReference>
<name>A0A7V4GA86_9BACT</name>
<organism evidence="2">
    <name type="scientific">Desulfobacca acetoxidans</name>
    <dbReference type="NCBI Taxonomy" id="60893"/>
    <lineage>
        <taxon>Bacteria</taxon>
        <taxon>Pseudomonadati</taxon>
        <taxon>Thermodesulfobacteriota</taxon>
        <taxon>Desulfobaccia</taxon>
        <taxon>Desulfobaccales</taxon>
        <taxon>Desulfobaccaceae</taxon>
        <taxon>Desulfobacca</taxon>
    </lineage>
</organism>
<protein>
    <recommendedName>
        <fullName evidence="1">STAS domain-containing protein</fullName>
    </recommendedName>
</protein>
<dbReference type="Gene3D" id="3.30.750.24">
    <property type="entry name" value="STAS domain"/>
    <property type="match status" value="1"/>
</dbReference>
<evidence type="ECO:0000259" key="1">
    <source>
        <dbReference type="PROSITE" id="PS50801"/>
    </source>
</evidence>
<gene>
    <name evidence="2" type="ORF">ENT08_11060</name>
</gene>
<dbReference type="SUPFAM" id="SSF52091">
    <property type="entry name" value="SpoIIaa-like"/>
    <property type="match status" value="1"/>
</dbReference>
<feature type="domain" description="STAS" evidence="1">
    <location>
        <begin position="3"/>
        <end position="60"/>
    </location>
</feature>
<dbReference type="InterPro" id="IPR036513">
    <property type="entry name" value="STAS_dom_sf"/>
</dbReference>
<proteinExistence type="predicted"/>
<accession>A0A7V4GA86</accession>
<dbReference type="PROSITE" id="PS50801">
    <property type="entry name" value="STAS"/>
    <property type="match status" value="1"/>
</dbReference>
<dbReference type="AlphaFoldDB" id="A0A7V4GA86"/>
<evidence type="ECO:0000313" key="2">
    <source>
        <dbReference type="EMBL" id="HGS06250.1"/>
    </source>
</evidence>